<keyword evidence="2" id="KW-1185">Reference proteome</keyword>
<evidence type="ECO:0000313" key="2">
    <source>
        <dbReference type="Proteomes" id="UP001293593"/>
    </source>
</evidence>
<name>A0AAE1JFP8_9FABA</name>
<dbReference type="EMBL" id="JAWXYG010000006">
    <property type="protein sequence ID" value="KAK4269556.1"/>
    <property type="molecule type" value="Genomic_DNA"/>
</dbReference>
<accession>A0AAE1JFP8</accession>
<sequence length="113" mass="12685">MILNRKIYIGVIFVSKVDKDNIGKLDLDYFQDVFGDIIERCPQVDLYLKKKEMGNIVALLKNPQENNAVLDIETFKSCLVEVDSQIKNLPTTAQVAAQQGQYLADCFKSNGAV</sequence>
<gene>
    <name evidence="1" type="ORF">QN277_022698</name>
</gene>
<reference evidence="1" key="1">
    <citation type="submission" date="2023-10" db="EMBL/GenBank/DDBJ databases">
        <title>Chromosome-level genome of the transformable northern wattle, Acacia crassicarpa.</title>
        <authorList>
            <person name="Massaro I."/>
            <person name="Sinha N.R."/>
            <person name="Poethig S."/>
            <person name="Leichty A.R."/>
        </authorList>
    </citation>
    <scope>NUCLEOTIDE SEQUENCE</scope>
    <source>
        <strain evidence="1">Acra3RX</strain>
        <tissue evidence="1">Leaf</tissue>
    </source>
</reference>
<proteinExistence type="predicted"/>
<protein>
    <submittedName>
        <fullName evidence="1">Uncharacterized protein</fullName>
    </submittedName>
</protein>
<dbReference type="Proteomes" id="UP001293593">
    <property type="component" value="Unassembled WGS sequence"/>
</dbReference>
<comment type="caution">
    <text evidence="1">The sequence shown here is derived from an EMBL/GenBank/DDBJ whole genome shotgun (WGS) entry which is preliminary data.</text>
</comment>
<dbReference type="AlphaFoldDB" id="A0AAE1JFP8"/>
<evidence type="ECO:0000313" key="1">
    <source>
        <dbReference type="EMBL" id="KAK4269556.1"/>
    </source>
</evidence>
<organism evidence="1 2">
    <name type="scientific">Acacia crassicarpa</name>
    <name type="common">northern wattle</name>
    <dbReference type="NCBI Taxonomy" id="499986"/>
    <lineage>
        <taxon>Eukaryota</taxon>
        <taxon>Viridiplantae</taxon>
        <taxon>Streptophyta</taxon>
        <taxon>Embryophyta</taxon>
        <taxon>Tracheophyta</taxon>
        <taxon>Spermatophyta</taxon>
        <taxon>Magnoliopsida</taxon>
        <taxon>eudicotyledons</taxon>
        <taxon>Gunneridae</taxon>
        <taxon>Pentapetalae</taxon>
        <taxon>rosids</taxon>
        <taxon>fabids</taxon>
        <taxon>Fabales</taxon>
        <taxon>Fabaceae</taxon>
        <taxon>Caesalpinioideae</taxon>
        <taxon>mimosoid clade</taxon>
        <taxon>Acacieae</taxon>
        <taxon>Acacia</taxon>
    </lineage>
</organism>